<name>A0ABQ7PQY5_PLUXY</name>
<dbReference type="PANTHER" id="PTHR18921">
    <property type="entry name" value="MYOSIN HEAVY CHAIN - RELATED"/>
    <property type="match status" value="1"/>
</dbReference>
<gene>
    <name evidence="6" type="ORF">JYU34_022426</name>
</gene>
<comment type="caution">
    <text evidence="6">The sequence shown here is derived from an EMBL/GenBank/DDBJ whole genome shotgun (WGS) entry which is preliminary data.</text>
</comment>
<feature type="region of interest" description="Disordered" evidence="5">
    <location>
        <begin position="78"/>
        <end position="99"/>
    </location>
</feature>
<proteinExistence type="predicted"/>
<evidence type="ECO:0000256" key="1">
    <source>
        <dbReference type="ARBA" id="ARBA00004555"/>
    </source>
</evidence>
<feature type="coiled-coil region" evidence="4">
    <location>
        <begin position="1193"/>
        <end position="1251"/>
    </location>
</feature>
<dbReference type="Proteomes" id="UP000823941">
    <property type="component" value="Chromosome 31"/>
</dbReference>
<comment type="subcellular location">
    <subcellularLocation>
        <location evidence="1">Golgi apparatus</location>
    </subcellularLocation>
</comment>
<dbReference type="PANTHER" id="PTHR18921:SF2">
    <property type="entry name" value="THYROID RECEPTOR-INTERACTING PROTEIN 11"/>
    <property type="match status" value="1"/>
</dbReference>
<feature type="coiled-coil region" evidence="4">
    <location>
        <begin position="784"/>
        <end position="937"/>
    </location>
</feature>
<keyword evidence="7" id="KW-1185">Reference proteome</keyword>
<feature type="coiled-coil region" evidence="4">
    <location>
        <begin position="377"/>
        <end position="755"/>
    </location>
</feature>
<evidence type="ECO:0000256" key="3">
    <source>
        <dbReference type="ARBA" id="ARBA00023054"/>
    </source>
</evidence>
<evidence type="ECO:0000256" key="4">
    <source>
        <dbReference type="SAM" id="Coils"/>
    </source>
</evidence>
<organism evidence="6 7">
    <name type="scientific">Plutella xylostella</name>
    <name type="common">Diamondback moth</name>
    <name type="synonym">Plutella maculipennis</name>
    <dbReference type="NCBI Taxonomy" id="51655"/>
    <lineage>
        <taxon>Eukaryota</taxon>
        <taxon>Metazoa</taxon>
        <taxon>Ecdysozoa</taxon>
        <taxon>Arthropoda</taxon>
        <taxon>Hexapoda</taxon>
        <taxon>Insecta</taxon>
        <taxon>Pterygota</taxon>
        <taxon>Neoptera</taxon>
        <taxon>Endopterygota</taxon>
        <taxon>Lepidoptera</taxon>
        <taxon>Glossata</taxon>
        <taxon>Ditrysia</taxon>
        <taxon>Yponomeutoidea</taxon>
        <taxon>Plutellidae</taxon>
        <taxon>Plutella</taxon>
    </lineage>
</organism>
<dbReference type="EMBL" id="JAHIBW010000031">
    <property type="protein sequence ID" value="KAG7295377.1"/>
    <property type="molecule type" value="Genomic_DNA"/>
</dbReference>
<protein>
    <submittedName>
        <fullName evidence="6">Uncharacterized protein</fullName>
    </submittedName>
</protein>
<sequence>MSWLNLNQSLNSLKGQITNFATEVLSEGVSEESGDNAIGSDERYKELEERCRQQELEIQELRKKEEFLVQQNDRLSRKNGVRDEEQSWYWDPPPAAPSDERYKQQIQELQKEISSMKENNQHGDCDEEFKRLKEENKQLTASLEDLDHQHQQAMERLLSLKKELQKNFEVLKQEHEDLKSSNDEYADQIKVFERKMTEKDGEIAMLKPFKADYETLSHKYQNLERVYGVLKENAEKFQEENQDLHEEVFKLQEQVTKMEHEMEITNKNAELSNMVPRDKYEELEKEIADLKSRRSSDRVDFDEVNIDDNAKSVIENLKRDINALKHQLQQKVQDSSDLNLIKSEKLSELYNKYVNFDLPEDYVGTMPSDDNEALAKVENALKTLSIMKRNIDTLKHDLSEKSLSINHLQTQIDDLTTENEFLTTDMQHFEREASEMKKNNDFLISEITALKNSSKLEPIIETHEDNLVKLETELAHCSQINKSFESEIARVENELTAVKEEKVQLQKSLDELKEKYKIMINELEDFKNQTKTLEEIETKLENTGKYRSQEIDDLKKRLLESESRAEKLAIDLQIAENDKVILDRQKDELKEQIQKCMAPEREEQLSSLILHTKVQDLNNQIADLTKTKMELETVIKAYEEKNNTVNDTEKENSAVEMLKLENTTLKHEIEKISSNFSNLKLKEQELISTNANLQTHNQQFERTVNELKTELSAMDILKAEIKDLTETKQKLEKELVETDEKIAKLTDDFDKLESTLGEKDNIIDTLNNTINKNNLTFNQHAEDMENLQMSLAIKNQEIEGLQTKIQNLSKITQLNDELTHKVKTLQNELTASNVIIAELKTKMEEITASYVEHKELLNNKNQEIKEMNQSIAQQEDKEAIHGKLTDDNYTIFYAEKETMTKEITHLKEKLETKEKELEEIKSNYTALEHAYEECQTTLNQSAQEKAELINLITMKHNESLQYHNEIQRLNQAILSQNTEFQNRMKEKDELISANVKCEQCDNLRTTLKEKDEIIVRLNQNNSADAMKAELDEATSTVSVLKEKCDNLESNLANQTEKVKQLMAENAKLSELETNSTKELERLRQHLMETEENYTQELMSSEQKLQECMGRLNRVEERAKQNSTVYTSNSIRANQEVETLRTQIKLLERKAEDIGAKLSASEDAKAKSEASLTSLLLVLDQFQQDKERDIEAATIKLHNKIENLKKQNGELSQEINSLKAKLEESISGLQAASRLGDQLETKTAQIQELKEQEDFSLPAPV</sequence>
<evidence type="ECO:0000256" key="2">
    <source>
        <dbReference type="ARBA" id="ARBA00023034"/>
    </source>
</evidence>
<accession>A0ABQ7PQY5</accession>
<dbReference type="Gene3D" id="6.10.250.3110">
    <property type="match status" value="1"/>
</dbReference>
<evidence type="ECO:0000313" key="7">
    <source>
        <dbReference type="Proteomes" id="UP000823941"/>
    </source>
</evidence>
<keyword evidence="2" id="KW-0333">Golgi apparatus</keyword>
<reference evidence="6 7" key="1">
    <citation type="submission" date="2021-06" db="EMBL/GenBank/DDBJ databases">
        <title>A haploid diamondback moth (Plutella xylostella L.) genome assembly resolves 31 chromosomes and identifies a diamide resistance mutation.</title>
        <authorList>
            <person name="Ward C.M."/>
            <person name="Perry K.D."/>
            <person name="Baker G."/>
            <person name="Powis K."/>
            <person name="Heckel D.G."/>
            <person name="Baxter S.W."/>
        </authorList>
    </citation>
    <scope>NUCLEOTIDE SEQUENCE [LARGE SCALE GENOMIC DNA]</scope>
    <source>
        <strain evidence="6 7">LV</strain>
        <tissue evidence="6">Single pupa</tissue>
    </source>
</reference>
<feature type="coiled-coil region" evidence="4">
    <location>
        <begin position="1000"/>
        <end position="1156"/>
    </location>
</feature>
<dbReference type="Gene3D" id="1.10.287.1490">
    <property type="match status" value="1"/>
</dbReference>
<evidence type="ECO:0000256" key="5">
    <source>
        <dbReference type="SAM" id="MobiDB-lite"/>
    </source>
</evidence>
<evidence type="ECO:0000313" key="6">
    <source>
        <dbReference type="EMBL" id="KAG7295377.1"/>
    </source>
</evidence>
<keyword evidence="3 4" id="KW-0175">Coiled coil</keyword>